<feature type="chain" id="PRO_5043921296" evidence="1">
    <location>
        <begin position="28"/>
        <end position="151"/>
    </location>
</feature>
<feature type="signal peptide" evidence="1">
    <location>
        <begin position="1"/>
        <end position="27"/>
    </location>
</feature>
<evidence type="ECO:0000313" key="2">
    <source>
        <dbReference type="EMBL" id="GJD91441.1"/>
    </source>
</evidence>
<dbReference type="RefSeq" id="WP_066927975.1">
    <property type="nucleotide sequence ID" value="NZ_BPQO01000027.1"/>
</dbReference>
<dbReference type="Gene3D" id="3.30.1460.10">
    <property type="match status" value="1"/>
</dbReference>
<sequence>MARESFAGVAAALWASLGLAAPAPAEAASLRIDGRTVRLRPNPDGTQVVVAAEVGALAPVPHRREAQLRQMLRESLGLVLGNRAALTLAEDGIVRAEAAGPCRAADVPLLRALIEDVLHLAEIHGPTLAEAAGPDIRNGLPEDAGSLIFRL</sequence>
<reference evidence="2" key="2">
    <citation type="submission" date="2021-08" db="EMBL/GenBank/DDBJ databases">
        <authorList>
            <person name="Tani A."/>
            <person name="Ola A."/>
            <person name="Ogura Y."/>
            <person name="Katsura K."/>
            <person name="Hayashi T."/>
        </authorList>
    </citation>
    <scope>NUCLEOTIDE SEQUENCE</scope>
    <source>
        <strain evidence="2">DSM 16372</strain>
    </source>
</reference>
<dbReference type="AlphaFoldDB" id="A0AAV4ZTJ7"/>
<dbReference type="EMBL" id="BPQO01000027">
    <property type="protein sequence ID" value="GJD91441.1"/>
    <property type="molecule type" value="Genomic_DNA"/>
</dbReference>
<proteinExistence type="predicted"/>
<organism evidence="2 3">
    <name type="scientific">Methylobacterium hispanicum</name>
    <dbReference type="NCBI Taxonomy" id="270350"/>
    <lineage>
        <taxon>Bacteria</taxon>
        <taxon>Pseudomonadati</taxon>
        <taxon>Pseudomonadota</taxon>
        <taxon>Alphaproteobacteria</taxon>
        <taxon>Hyphomicrobiales</taxon>
        <taxon>Methylobacteriaceae</taxon>
        <taxon>Methylobacterium</taxon>
    </lineage>
</organism>
<gene>
    <name evidence="2" type="ORF">BHAOGJBA_4989</name>
</gene>
<reference evidence="2" key="1">
    <citation type="journal article" date="2016" name="Front. Microbiol.">
        <title>Genome Sequence of the Piezophilic, Mesophilic Sulfate-Reducing Bacterium Desulfovibrio indicus J2T.</title>
        <authorList>
            <person name="Cao J."/>
            <person name="Maignien L."/>
            <person name="Shao Z."/>
            <person name="Alain K."/>
            <person name="Jebbar M."/>
        </authorList>
    </citation>
    <scope>NUCLEOTIDE SEQUENCE</scope>
    <source>
        <strain evidence="2">DSM 16372</strain>
    </source>
</reference>
<dbReference type="Proteomes" id="UP001055247">
    <property type="component" value="Unassembled WGS sequence"/>
</dbReference>
<name>A0AAV4ZTJ7_9HYPH</name>
<comment type="caution">
    <text evidence="2">The sequence shown here is derived from an EMBL/GenBank/DDBJ whole genome shotgun (WGS) entry which is preliminary data.</text>
</comment>
<evidence type="ECO:0000256" key="1">
    <source>
        <dbReference type="SAM" id="SignalP"/>
    </source>
</evidence>
<accession>A0AAV4ZTJ7</accession>
<evidence type="ECO:0000313" key="3">
    <source>
        <dbReference type="Proteomes" id="UP001055247"/>
    </source>
</evidence>
<protein>
    <submittedName>
        <fullName evidence="2">Uncharacterized protein</fullName>
    </submittedName>
</protein>
<keyword evidence="3" id="KW-1185">Reference proteome</keyword>
<keyword evidence="1" id="KW-0732">Signal</keyword>